<reference evidence="1" key="1">
    <citation type="submission" date="2024-09" db="EMBL/GenBank/DDBJ databases">
        <title>Black Yeasts Isolated from many extreme environments.</title>
        <authorList>
            <person name="Coleine C."/>
            <person name="Stajich J.E."/>
            <person name="Selbmann L."/>
        </authorList>
    </citation>
    <scope>NUCLEOTIDE SEQUENCE</scope>
    <source>
        <strain evidence="1">CCFEE 5737</strain>
    </source>
</reference>
<keyword evidence="2" id="KW-1185">Reference proteome</keyword>
<name>A0ACC3DBB6_9PEZI</name>
<organism evidence="1 2">
    <name type="scientific">Coniosporium uncinatum</name>
    <dbReference type="NCBI Taxonomy" id="93489"/>
    <lineage>
        <taxon>Eukaryota</taxon>
        <taxon>Fungi</taxon>
        <taxon>Dikarya</taxon>
        <taxon>Ascomycota</taxon>
        <taxon>Pezizomycotina</taxon>
        <taxon>Dothideomycetes</taxon>
        <taxon>Dothideomycetes incertae sedis</taxon>
        <taxon>Coniosporium</taxon>
    </lineage>
</organism>
<dbReference type="EMBL" id="JAWDJW010006488">
    <property type="protein sequence ID" value="KAK3064532.1"/>
    <property type="molecule type" value="Genomic_DNA"/>
</dbReference>
<evidence type="ECO:0000313" key="2">
    <source>
        <dbReference type="Proteomes" id="UP001186974"/>
    </source>
</evidence>
<gene>
    <name evidence="1" type="ORF">LTS18_006389</name>
</gene>
<protein>
    <submittedName>
        <fullName evidence="1">Uncharacterized protein</fullName>
    </submittedName>
</protein>
<proteinExistence type="predicted"/>
<sequence>MPARLLLLRRFFMRLDDYLAREEKYEAVKHKLMMQGETGPEALRDPNKLANLLPIVDGSLEKLVLK</sequence>
<evidence type="ECO:0000313" key="1">
    <source>
        <dbReference type="EMBL" id="KAK3064532.1"/>
    </source>
</evidence>
<accession>A0ACC3DBB6</accession>
<dbReference type="Proteomes" id="UP001186974">
    <property type="component" value="Unassembled WGS sequence"/>
</dbReference>
<comment type="caution">
    <text evidence="1">The sequence shown here is derived from an EMBL/GenBank/DDBJ whole genome shotgun (WGS) entry which is preliminary data.</text>
</comment>